<sequence length="196" mass="21181">MLAVVPHEDQPLSIGMMSRLCGLSMGALRHYDAEEVLRPSAVDAAPGYRRYGRDQVAIGRLVADLRFLQLGLGDIRTYLSADADHRTSWFDIARAWPGTGRRRPTGRPRPSPPWTRSRTRTTVRSSSATSTRYLSDPAARGCQSSAPGPTKAGRPSTSASSTGSVSSPTNVPSASRLRNASIRVRPVPRSVIGRVT</sequence>
<accession>A0A4V2JT88</accession>
<protein>
    <submittedName>
        <fullName evidence="7">MerR family transcriptional regulator</fullName>
    </submittedName>
</protein>
<dbReference type="AlphaFoldDB" id="A0A4V2JT88"/>
<feature type="domain" description="HTH merR-type" evidence="6">
    <location>
        <begin position="11"/>
        <end position="81"/>
    </location>
</feature>
<feature type="compositionally biased region" description="Low complexity" evidence="5">
    <location>
        <begin position="155"/>
        <end position="173"/>
    </location>
</feature>
<evidence type="ECO:0000256" key="4">
    <source>
        <dbReference type="ARBA" id="ARBA00023163"/>
    </source>
</evidence>
<organism evidence="7 8">
    <name type="scientific">Propioniciclava tarda</name>
    <dbReference type="NCBI Taxonomy" id="433330"/>
    <lineage>
        <taxon>Bacteria</taxon>
        <taxon>Bacillati</taxon>
        <taxon>Actinomycetota</taxon>
        <taxon>Actinomycetes</taxon>
        <taxon>Propionibacteriales</taxon>
        <taxon>Propionibacteriaceae</taxon>
        <taxon>Propioniciclava</taxon>
    </lineage>
</organism>
<dbReference type="GO" id="GO:0003700">
    <property type="term" value="F:DNA-binding transcription factor activity"/>
    <property type="evidence" value="ECO:0007669"/>
    <property type="project" value="InterPro"/>
</dbReference>
<feature type="compositionally biased region" description="Low complexity" evidence="5">
    <location>
        <begin position="114"/>
        <end position="132"/>
    </location>
</feature>
<evidence type="ECO:0000256" key="3">
    <source>
        <dbReference type="ARBA" id="ARBA00023125"/>
    </source>
</evidence>
<dbReference type="InterPro" id="IPR047057">
    <property type="entry name" value="MerR_fam"/>
</dbReference>
<dbReference type="EMBL" id="SDMR01000005">
    <property type="protein sequence ID" value="TBT95301.1"/>
    <property type="molecule type" value="Genomic_DNA"/>
</dbReference>
<dbReference type="SUPFAM" id="SSF46955">
    <property type="entry name" value="Putative DNA-binding domain"/>
    <property type="match status" value="1"/>
</dbReference>
<dbReference type="Pfam" id="PF13411">
    <property type="entry name" value="MerR_1"/>
    <property type="match status" value="1"/>
</dbReference>
<dbReference type="SMART" id="SM00422">
    <property type="entry name" value="HTH_MERR"/>
    <property type="match status" value="1"/>
</dbReference>
<gene>
    <name evidence="7" type="ORF">ET996_05680</name>
</gene>
<evidence type="ECO:0000313" key="8">
    <source>
        <dbReference type="Proteomes" id="UP000291933"/>
    </source>
</evidence>
<evidence type="ECO:0000256" key="2">
    <source>
        <dbReference type="ARBA" id="ARBA00023015"/>
    </source>
</evidence>
<keyword evidence="8" id="KW-1185">Reference proteome</keyword>
<evidence type="ECO:0000256" key="1">
    <source>
        <dbReference type="ARBA" id="ARBA00022491"/>
    </source>
</evidence>
<dbReference type="PANTHER" id="PTHR30204">
    <property type="entry name" value="REDOX-CYCLING DRUG-SENSING TRANSCRIPTIONAL ACTIVATOR SOXR"/>
    <property type="match status" value="1"/>
</dbReference>
<dbReference type="Proteomes" id="UP000291933">
    <property type="component" value="Unassembled WGS sequence"/>
</dbReference>
<dbReference type="GO" id="GO:0003677">
    <property type="term" value="F:DNA binding"/>
    <property type="evidence" value="ECO:0007669"/>
    <property type="project" value="UniProtKB-KW"/>
</dbReference>
<keyword evidence="4" id="KW-0804">Transcription</keyword>
<evidence type="ECO:0000313" key="7">
    <source>
        <dbReference type="EMBL" id="TBT95301.1"/>
    </source>
</evidence>
<dbReference type="Gene3D" id="1.10.1660.10">
    <property type="match status" value="1"/>
</dbReference>
<evidence type="ECO:0000259" key="6">
    <source>
        <dbReference type="PROSITE" id="PS50937"/>
    </source>
</evidence>
<dbReference type="PANTHER" id="PTHR30204:SF69">
    <property type="entry name" value="MERR-FAMILY TRANSCRIPTIONAL REGULATOR"/>
    <property type="match status" value="1"/>
</dbReference>
<dbReference type="OrthoDB" id="7849865at2"/>
<name>A0A4V2JT88_PROTD</name>
<dbReference type="PROSITE" id="PS50937">
    <property type="entry name" value="HTH_MERR_2"/>
    <property type="match status" value="1"/>
</dbReference>
<evidence type="ECO:0000256" key="5">
    <source>
        <dbReference type="SAM" id="MobiDB-lite"/>
    </source>
</evidence>
<feature type="region of interest" description="Disordered" evidence="5">
    <location>
        <begin position="96"/>
        <end position="196"/>
    </location>
</feature>
<keyword evidence="2" id="KW-0805">Transcription regulation</keyword>
<dbReference type="InterPro" id="IPR000551">
    <property type="entry name" value="MerR-type_HTH_dom"/>
</dbReference>
<proteinExistence type="predicted"/>
<keyword evidence="1" id="KW-0678">Repressor</keyword>
<reference evidence="7 8" key="1">
    <citation type="submission" date="2019-01" db="EMBL/GenBank/DDBJ databases">
        <title>Lactibacter flavus gen. nov., sp. nov., a novel bacterium of the family Propionibacteriaceae isolated from raw milk and dairy products.</title>
        <authorList>
            <person name="Huptas C."/>
            <person name="Wenning M."/>
            <person name="Breitenwieser F."/>
            <person name="Doll E."/>
            <person name="Von Neubeck M."/>
            <person name="Busse H.-J."/>
            <person name="Scherer S."/>
        </authorList>
    </citation>
    <scope>NUCLEOTIDE SEQUENCE [LARGE SCALE GENOMIC DNA]</scope>
    <source>
        <strain evidence="7 8">DSM 22130</strain>
    </source>
</reference>
<dbReference type="InterPro" id="IPR009061">
    <property type="entry name" value="DNA-bd_dom_put_sf"/>
</dbReference>
<comment type="caution">
    <text evidence="7">The sequence shown here is derived from an EMBL/GenBank/DDBJ whole genome shotgun (WGS) entry which is preliminary data.</text>
</comment>
<keyword evidence="3" id="KW-0238">DNA-binding</keyword>